<feature type="region of interest" description="Disordered" evidence="1">
    <location>
        <begin position="105"/>
        <end position="138"/>
    </location>
</feature>
<accession>A0ABV0U909</accession>
<organism evidence="2 3">
    <name type="scientific">Ilyodon furcidens</name>
    <name type="common">goldbreast splitfin</name>
    <dbReference type="NCBI Taxonomy" id="33524"/>
    <lineage>
        <taxon>Eukaryota</taxon>
        <taxon>Metazoa</taxon>
        <taxon>Chordata</taxon>
        <taxon>Craniata</taxon>
        <taxon>Vertebrata</taxon>
        <taxon>Euteleostomi</taxon>
        <taxon>Actinopterygii</taxon>
        <taxon>Neopterygii</taxon>
        <taxon>Teleostei</taxon>
        <taxon>Neoteleostei</taxon>
        <taxon>Acanthomorphata</taxon>
        <taxon>Ovalentaria</taxon>
        <taxon>Atherinomorphae</taxon>
        <taxon>Cyprinodontiformes</taxon>
        <taxon>Goodeidae</taxon>
        <taxon>Ilyodon</taxon>
    </lineage>
</organism>
<sequence>MIPARLYSGVLRNTEPDSFSYSEIHNHEDKDSVLTVYLETRIKVGLEPGLELVDKRGERQKLETPLWLESFNVRGWRGRLTGGSQVTPEKLGLELEAERRLRAEVSRLGSPNSSEHDTKENGDQKGSTTSFSKGLASPQRLHHDPIVLCNTCRRGCQATVSGHPSAL</sequence>
<dbReference type="EMBL" id="JAHRIQ010061609">
    <property type="protein sequence ID" value="MEQ2241667.1"/>
    <property type="molecule type" value="Genomic_DNA"/>
</dbReference>
<comment type="caution">
    <text evidence="2">The sequence shown here is derived from an EMBL/GenBank/DDBJ whole genome shotgun (WGS) entry which is preliminary data.</text>
</comment>
<feature type="compositionally biased region" description="Basic and acidic residues" evidence="1">
    <location>
        <begin position="114"/>
        <end position="123"/>
    </location>
</feature>
<evidence type="ECO:0000313" key="3">
    <source>
        <dbReference type="Proteomes" id="UP001482620"/>
    </source>
</evidence>
<proteinExistence type="predicted"/>
<protein>
    <submittedName>
        <fullName evidence="2">Uncharacterized protein</fullName>
    </submittedName>
</protein>
<reference evidence="2 3" key="1">
    <citation type="submission" date="2021-06" db="EMBL/GenBank/DDBJ databases">
        <authorList>
            <person name="Palmer J.M."/>
        </authorList>
    </citation>
    <scope>NUCLEOTIDE SEQUENCE [LARGE SCALE GENOMIC DNA]</scope>
    <source>
        <strain evidence="3">if_2019</strain>
        <tissue evidence="2">Muscle</tissue>
    </source>
</reference>
<keyword evidence="3" id="KW-1185">Reference proteome</keyword>
<name>A0ABV0U909_9TELE</name>
<dbReference type="Proteomes" id="UP001482620">
    <property type="component" value="Unassembled WGS sequence"/>
</dbReference>
<evidence type="ECO:0000256" key="1">
    <source>
        <dbReference type="SAM" id="MobiDB-lite"/>
    </source>
</evidence>
<evidence type="ECO:0000313" key="2">
    <source>
        <dbReference type="EMBL" id="MEQ2241667.1"/>
    </source>
</evidence>
<gene>
    <name evidence="2" type="ORF">ILYODFUR_027687</name>
</gene>